<protein>
    <submittedName>
        <fullName evidence="1">Uncharacterized protein</fullName>
    </submittedName>
</protein>
<gene>
    <name evidence="1" type="ORF">D9619_010152</name>
</gene>
<evidence type="ECO:0000313" key="1">
    <source>
        <dbReference type="EMBL" id="KAF5310273.1"/>
    </source>
</evidence>
<organism evidence="1 2">
    <name type="scientific">Psilocybe cf. subviscida</name>
    <dbReference type="NCBI Taxonomy" id="2480587"/>
    <lineage>
        <taxon>Eukaryota</taxon>
        <taxon>Fungi</taxon>
        <taxon>Dikarya</taxon>
        <taxon>Basidiomycota</taxon>
        <taxon>Agaricomycotina</taxon>
        <taxon>Agaricomycetes</taxon>
        <taxon>Agaricomycetidae</taxon>
        <taxon>Agaricales</taxon>
        <taxon>Agaricineae</taxon>
        <taxon>Strophariaceae</taxon>
        <taxon>Psilocybe</taxon>
    </lineage>
</organism>
<dbReference type="AlphaFoldDB" id="A0A8H5ESC1"/>
<keyword evidence="2" id="KW-1185">Reference proteome</keyword>
<comment type="caution">
    <text evidence="1">The sequence shown here is derived from an EMBL/GenBank/DDBJ whole genome shotgun (WGS) entry which is preliminary data.</text>
</comment>
<dbReference type="Proteomes" id="UP000567179">
    <property type="component" value="Unassembled WGS sequence"/>
</dbReference>
<reference evidence="1 2" key="1">
    <citation type="journal article" date="2020" name="ISME J.">
        <title>Uncovering the hidden diversity of litter-decomposition mechanisms in mushroom-forming fungi.</title>
        <authorList>
            <person name="Floudas D."/>
            <person name="Bentzer J."/>
            <person name="Ahren D."/>
            <person name="Johansson T."/>
            <person name="Persson P."/>
            <person name="Tunlid A."/>
        </authorList>
    </citation>
    <scope>NUCLEOTIDE SEQUENCE [LARGE SCALE GENOMIC DNA]</scope>
    <source>
        <strain evidence="1 2">CBS 101986</strain>
    </source>
</reference>
<accession>A0A8H5ESC1</accession>
<name>A0A8H5ESC1_9AGAR</name>
<evidence type="ECO:0000313" key="2">
    <source>
        <dbReference type="Proteomes" id="UP000567179"/>
    </source>
</evidence>
<dbReference type="EMBL" id="JAACJJ010000058">
    <property type="protein sequence ID" value="KAF5310273.1"/>
    <property type="molecule type" value="Genomic_DNA"/>
</dbReference>
<sequence>MNRTTVLSRSNLFLFPLPDSGPTLSLSLAVPNGPHNTSVVTSRHNISDVTTPTMDSSYAIDPNSRSWHYPHSLMYRLYTLPDGVTEHIPAILEGFPRANASIGSTIGEVGSRYTADAFGGRTSYGIQLVLTILALTLTAPMASRSPNHSILYRFLQDLARCGRWRRLSDERDDY</sequence>
<proteinExistence type="predicted"/>